<keyword evidence="1" id="KW-0805">Transcription regulation</keyword>
<dbReference type="GO" id="GO:0006355">
    <property type="term" value="P:regulation of DNA-templated transcription"/>
    <property type="evidence" value="ECO:0007669"/>
    <property type="project" value="InterPro"/>
</dbReference>
<dbReference type="Gene3D" id="1.10.10.10">
    <property type="entry name" value="Winged helix-like DNA-binding domain superfamily/Winged helix DNA-binding domain"/>
    <property type="match status" value="1"/>
</dbReference>
<evidence type="ECO:0000256" key="5">
    <source>
        <dbReference type="PROSITE-ProRule" id="PRU01091"/>
    </source>
</evidence>
<dbReference type="Gene3D" id="3.40.50.2300">
    <property type="match status" value="1"/>
</dbReference>
<evidence type="ECO:0000256" key="2">
    <source>
        <dbReference type="ARBA" id="ARBA00023125"/>
    </source>
</evidence>
<dbReference type="RefSeq" id="WP_149296621.1">
    <property type="nucleotide sequence ID" value="NZ_VTWH01000001.1"/>
</dbReference>
<feature type="domain" description="Response regulatory" evidence="6">
    <location>
        <begin position="2"/>
        <end position="116"/>
    </location>
</feature>
<feature type="modified residue" description="4-aspartylphosphate" evidence="4">
    <location>
        <position position="51"/>
    </location>
</feature>
<keyword evidence="2 5" id="KW-0238">DNA-binding</keyword>
<reference evidence="8 9" key="1">
    <citation type="submission" date="2019-08" db="EMBL/GenBank/DDBJ databases">
        <title>Aureimonas fodiniaquatilis sp. nov., isolated from a coal mine wastewater.</title>
        <authorList>
            <person name="Kim W."/>
        </authorList>
    </citation>
    <scope>NUCLEOTIDE SEQUENCE [LARGE SCALE GENOMIC DNA]</scope>
    <source>
        <strain evidence="8 9">CAU 1482</strain>
    </source>
</reference>
<dbReference type="CDD" id="cd00383">
    <property type="entry name" value="trans_reg_C"/>
    <property type="match status" value="1"/>
</dbReference>
<evidence type="ECO:0000256" key="1">
    <source>
        <dbReference type="ARBA" id="ARBA00023015"/>
    </source>
</evidence>
<dbReference type="SMART" id="SM00448">
    <property type="entry name" value="REC"/>
    <property type="match status" value="1"/>
</dbReference>
<dbReference type="OrthoDB" id="9802426at2"/>
<evidence type="ECO:0000313" key="9">
    <source>
        <dbReference type="Proteomes" id="UP000324738"/>
    </source>
</evidence>
<dbReference type="InterPro" id="IPR016032">
    <property type="entry name" value="Sig_transdc_resp-reg_C-effctor"/>
</dbReference>
<dbReference type="PROSITE" id="PS51755">
    <property type="entry name" value="OMPR_PHOB"/>
    <property type="match status" value="1"/>
</dbReference>
<evidence type="ECO:0000256" key="3">
    <source>
        <dbReference type="ARBA" id="ARBA00023163"/>
    </source>
</evidence>
<dbReference type="Proteomes" id="UP000324738">
    <property type="component" value="Unassembled WGS sequence"/>
</dbReference>
<accession>A0A5B0DYU3</accession>
<dbReference type="GO" id="GO:0000156">
    <property type="term" value="F:phosphorelay response regulator activity"/>
    <property type="evidence" value="ECO:0007669"/>
    <property type="project" value="TreeGrafter"/>
</dbReference>
<feature type="domain" description="OmpR/PhoB-type" evidence="7">
    <location>
        <begin position="124"/>
        <end position="217"/>
    </location>
</feature>
<dbReference type="CDD" id="cd17624">
    <property type="entry name" value="REC_OmpR_PmrA-like"/>
    <property type="match status" value="1"/>
</dbReference>
<dbReference type="EMBL" id="VTWH01000001">
    <property type="protein sequence ID" value="KAA0971683.1"/>
    <property type="molecule type" value="Genomic_DNA"/>
</dbReference>
<keyword evidence="4" id="KW-0597">Phosphoprotein</keyword>
<dbReference type="PROSITE" id="PS50110">
    <property type="entry name" value="RESPONSE_REGULATORY"/>
    <property type="match status" value="1"/>
</dbReference>
<dbReference type="InterPro" id="IPR001789">
    <property type="entry name" value="Sig_transdc_resp-reg_receiver"/>
</dbReference>
<dbReference type="PANTHER" id="PTHR48111:SF67">
    <property type="entry name" value="TRANSCRIPTIONAL REGULATORY PROTEIN TCTD"/>
    <property type="match status" value="1"/>
</dbReference>
<dbReference type="Pfam" id="PF00072">
    <property type="entry name" value="Response_reg"/>
    <property type="match status" value="1"/>
</dbReference>
<dbReference type="GO" id="GO:0005829">
    <property type="term" value="C:cytosol"/>
    <property type="evidence" value="ECO:0007669"/>
    <property type="project" value="TreeGrafter"/>
</dbReference>
<dbReference type="AlphaFoldDB" id="A0A5B0DYU3"/>
<comment type="caution">
    <text evidence="8">The sequence shown here is derived from an EMBL/GenBank/DDBJ whole genome shotgun (WGS) entry which is preliminary data.</text>
</comment>
<keyword evidence="3" id="KW-0804">Transcription</keyword>
<feature type="DNA-binding region" description="OmpR/PhoB-type" evidence="5">
    <location>
        <begin position="124"/>
        <end position="217"/>
    </location>
</feature>
<proteinExistence type="predicted"/>
<keyword evidence="9" id="KW-1185">Reference proteome</keyword>
<protein>
    <submittedName>
        <fullName evidence="8">Response regulator</fullName>
    </submittedName>
</protein>
<evidence type="ECO:0000313" key="8">
    <source>
        <dbReference type="EMBL" id="KAA0971683.1"/>
    </source>
</evidence>
<evidence type="ECO:0000256" key="4">
    <source>
        <dbReference type="PROSITE-ProRule" id="PRU00169"/>
    </source>
</evidence>
<dbReference type="Pfam" id="PF00486">
    <property type="entry name" value="Trans_reg_C"/>
    <property type="match status" value="1"/>
</dbReference>
<dbReference type="GO" id="GO:0000976">
    <property type="term" value="F:transcription cis-regulatory region binding"/>
    <property type="evidence" value="ECO:0007669"/>
    <property type="project" value="TreeGrafter"/>
</dbReference>
<gene>
    <name evidence="8" type="ORF">FPY71_00675</name>
</gene>
<evidence type="ECO:0000259" key="7">
    <source>
        <dbReference type="PROSITE" id="PS51755"/>
    </source>
</evidence>
<dbReference type="Gene3D" id="6.10.250.690">
    <property type="match status" value="1"/>
</dbReference>
<sequence length="217" mass="23762">MKILLIEDDALIGDAVKTMLMRERHAVNWLRNGVDAADALLTDAFDLVVLDLGLPGMDGLEVLARARAAGNRVPLLALTARDSVEDRITGLNSGADDYLVKPFDMQELLARCNALARRQFGLPEIRLAIGGISLSVDTHSLEVDGVGTAISPHEFTVLQFMMERAGRVVTKGQLTDLLYGWDEGAESNTIEVYISQLRKKIGVSRIRTLRGVGYMLL</sequence>
<dbReference type="GO" id="GO:0032993">
    <property type="term" value="C:protein-DNA complex"/>
    <property type="evidence" value="ECO:0007669"/>
    <property type="project" value="TreeGrafter"/>
</dbReference>
<dbReference type="InterPro" id="IPR011006">
    <property type="entry name" value="CheY-like_superfamily"/>
</dbReference>
<dbReference type="InterPro" id="IPR039420">
    <property type="entry name" value="WalR-like"/>
</dbReference>
<dbReference type="SMART" id="SM00862">
    <property type="entry name" value="Trans_reg_C"/>
    <property type="match status" value="1"/>
</dbReference>
<dbReference type="SUPFAM" id="SSF46894">
    <property type="entry name" value="C-terminal effector domain of the bipartite response regulators"/>
    <property type="match status" value="1"/>
</dbReference>
<organism evidence="8 9">
    <name type="scientific">Aureimonas fodinaquatilis</name>
    <dbReference type="NCBI Taxonomy" id="2565783"/>
    <lineage>
        <taxon>Bacteria</taxon>
        <taxon>Pseudomonadati</taxon>
        <taxon>Pseudomonadota</taxon>
        <taxon>Alphaproteobacteria</taxon>
        <taxon>Hyphomicrobiales</taxon>
        <taxon>Aurantimonadaceae</taxon>
        <taxon>Aureimonas</taxon>
    </lineage>
</organism>
<dbReference type="InterPro" id="IPR036388">
    <property type="entry name" value="WH-like_DNA-bd_sf"/>
</dbReference>
<dbReference type="SUPFAM" id="SSF52172">
    <property type="entry name" value="CheY-like"/>
    <property type="match status" value="1"/>
</dbReference>
<dbReference type="InterPro" id="IPR001867">
    <property type="entry name" value="OmpR/PhoB-type_DNA-bd"/>
</dbReference>
<evidence type="ECO:0000259" key="6">
    <source>
        <dbReference type="PROSITE" id="PS50110"/>
    </source>
</evidence>
<dbReference type="PANTHER" id="PTHR48111">
    <property type="entry name" value="REGULATOR OF RPOS"/>
    <property type="match status" value="1"/>
</dbReference>
<name>A0A5B0DYU3_9HYPH</name>